<keyword evidence="1" id="KW-0732">Signal</keyword>
<evidence type="ECO:0000313" key="2">
    <source>
        <dbReference type="EMBL" id="MDQ9125025.1"/>
    </source>
</evidence>
<proteinExistence type="predicted"/>
<dbReference type="RefSeq" id="WP_074032333.1">
    <property type="nucleotide sequence ID" value="NZ_JAVIGA010000001.1"/>
</dbReference>
<dbReference type="AlphaFoldDB" id="A0AAJ1Y6T9"/>
<reference evidence="2" key="1">
    <citation type="submission" date="2023-08" db="EMBL/GenBank/DDBJ databases">
        <title>The Comparative Genomic Analysis of Yersiniaceae from Polar Regions.</title>
        <authorList>
            <person name="Goncharov A."/>
            <person name="Aslanov B."/>
            <person name="Kolodzhieva V."/>
            <person name="Azarov D."/>
            <person name="Mochov A."/>
            <person name="Lebedeva E."/>
        </authorList>
    </citation>
    <scope>NUCLEOTIDE SEQUENCE</scope>
    <source>
        <strain evidence="2">Vf</strain>
    </source>
</reference>
<sequence length="103" mass="11048">MKKLIIVAACCLFSWQVSAEMVGKFDCNNAGHVELSSKFTVINYSDGNSAHQVDGEVRTFPDGVKMSAIVFSDGTVFYTKAGNPATFFIQPSGGKITQCEISG</sequence>
<protein>
    <recommendedName>
        <fullName evidence="4">C-type lysozyme inhibitor domain-containing protein</fullName>
    </recommendedName>
</protein>
<evidence type="ECO:0000256" key="1">
    <source>
        <dbReference type="SAM" id="SignalP"/>
    </source>
</evidence>
<organism evidence="2 3">
    <name type="scientific">Serratia fonticola</name>
    <dbReference type="NCBI Taxonomy" id="47917"/>
    <lineage>
        <taxon>Bacteria</taxon>
        <taxon>Pseudomonadati</taxon>
        <taxon>Pseudomonadota</taxon>
        <taxon>Gammaproteobacteria</taxon>
        <taxon>Enterobacterales</taxon>
        <taxon>Yersiniaceae</taxon>
        <taxon>Serratia</taxon>
    </lineage>
</organism>
<comment type="caution">
    <text evidence="2">The sequence shown here is derived from an EMBL/GenBank/DDBJ whole genome shotgun (WGS) entry which is preliminary data.</text>
</comment>
<evidence type="ECO:0008006" key="4">
    <source>
        <dbReference type="Google" id="ProtNLM"/>
    </source>
</evidence>
<feature type="chain" id="PRO_5042556732" description="C-type lysozyme inhibitor domain-containing protein" evidence="1">
    <location>
        <begin position="20"/>
        <end position="103"/>
    </location>
</feature>
<gene>
    <name evidence="2" type="ORF">RDT67_01140</name>
</gene>
<dbReference type="Proteomes" id="UP001224622">
    <property type="component" value="Unassembled WGS sequence"/>
</dbReference>
<dbReference type="EMBL" id="JAVIGA010000001">
    <property type="protein sequence ID" value="MDQ9125025.1"/>
    <property type="molecule type" value="Genomic_DNA"/>
</dbReference>
<evidence type="ECO:0000313" key="3">
    <source>
        <dbReference type="Proteomes" id="UP001224622"/>
    </source>
</evidence>
<name>A0AAJ1Y6T9_SERFO</name>
<accession>A0AAJ1Y6T9</accession>
<feature type="signal peptide" evidence="1">
    <location>
        <begin position="1"/>
        <end position="19"/>
    </location>
</feature>